<dbReference type="STRING" id="46914.JP75_01885"/>
<evidence type="ECO:0000256" key="2">
    <source>
        <dbReference type="ARBA" id="ARBA00022448"/>
    </source>
</evidence>
<evidence type="ECO:0000256" key="5">
    <source>
        <dbReference type="ARBA" id="ARBA00022989"/>
    </source>
</evidence>
<dbReference type="PANTHER" id="PTHR43163:SF2">
    <property type="entry name" value="ABC TRANSPORTER PERMEASE PROTEIN"/>
    <property type="match status" value="1"/>
</dbReference>
<keyword evidence="4 7" id="KW-0812">Transmembrane</keyword>
<dbReference type="Pfam" id="PF00528">
    <property type="entry name" value="BPD_transp_1"/>
    <property type="match status" value="1"/>
</dbReference>
<comment type="similarity">
    <text evidence="7">Belongs to the binding-protein-dependent transport system permease family.</text>
</comment>
<feature type="transmembrane region" description="Helical" evidence="7">
    <location>
        <begin position="188"/>
        <end position="207"/>
    </location>
</feature>
<accession>A0A087M7Q3</accession>
<evidence type="ECO:0000256" key="1">
    <source>
        <dbReference type="ARBA" id="ARBA00004651"/>
    </source>
</evidence>
<evidence type="ECO:0000256" key="3">
    <source>
        <dbReference type="ARBA" id="ARBA00022475"/>
    </source>
</evidence>
<proteinExistence type="inferred from homology"/>
<dbReference type="PANTHER" id="PTHR43163">
    <property type="entry name" value="DIPEPTIDE TRANSPORT SYSTEM PERMEASE PROTEIN DPPB-RELATED"/>
    <property type="match status" value="1"/>
</dbReference>
<dbReference type="AlphaFoldDB" id="A0A087M7Q3"/>
<dbReference type="SUPFAM" id="SSF161098">
    <property type="entry name" value="MetI-like"/>
    <property type="match status" value="1"/>
</dbReference>
<keyword evidence="3" id="KW-1003">Cell membrane</keyword>
<dbReference type="InterPro" id="IPR000515">
    <property type="entry name" value="MetI-like"/>
</dbReference>
<name>A0A087M7Q3_9HYPH</name>
<organism evidence="9 10">
    <name type="scientific">Devosia riboflavina</name>
    <dbReference type="NCBI Taxonomy" id="46914"/>
    <lineage>
        <taxon>Bacteria</taxon>
        <taxon>Pseudomonadati</taxon>
        <taxon>Pseudomonadota</taxon>
        <taxon>Alphaproteobacteria</taxon>
        <taxon>Hyphomicrobiales</taxon>
        <taxon>Devosiaceae</taxon>
        <taxon>Devosia</taxon>
    </lineage>
</organism>
<comment type="caution">
    <text evidence="9">The sequence shown here is derived from an EMBL/GenBank/DDBJ whole genome shotgun (WGS) entry which is preliminary data.</text>
</comment>
<gene>
    <name evidence="9" type="ORF">JP75_01885</name>
</gene>
<feature type="transmembrane region" description="Helical" evidence="7">
    <location>
        <begin position="100"/>
        <end position="121"/>
    </location>
</feature>
<dbReference type="InterPro" id="IPR045621">
    <property type="entry name" value="BPD_transp_1_N"/>
</dbReference>
<feature type="transmembrane region" description="Helical" evidence="7">
    <location>
        <begin position="133"/>
        <end position="155"/>
    </location>
</feature>
<dbReference type="RefSeq" id="WP_035078235.1">
    <property type="nucleotide sequence ID" value="NZ_JQGC01000001.1"/>
</dbReference>
<dbReference type="Pfam" id="PF19300">
    <property type="entry name" value="BPD_transp_1_N"/>
    <property type="match status" value="1"/>
</dbReference>
<dbReference type="InterPro" id="IPR035906">
    <property type="entry name" value="MetI-like_sf"/>
</dbReference>
<evidence type="ECO:0000313" key="9">
    <source>
        <dbReference type="EMBL" id="KFL32906.1"/>
    </source>
</evidence>
<dbReference type="Gene3D" id="1.10.3720.10">
    <property type="entry name" value="MetI-like"/>
    <property type="match status" value="1"/>
</dbReference>
<keyword evidence="6 7" id="KW-0472">Membrane</keyword>
<dbReference type="PROSITE" id="PS50928">
    <property type="entry name" value="ABC_TM1"/>
    <property type="match status" value="1"/>
</dbReference>
<protein>
    <submittedName>
        <fullName evidence="9">ABC transporter permease</fullName>
    </submittedName>
</protein>
<dbReference type="OrthoDB" id="9805855at2"/>
<dbReference type="EMBL" id="JQGC01000001">
    <property type="protein sequence ID" value="KFL32906.1"/>
    <property type="molecule type" value="Genomic_DNA"/>
</dbReference>
<dbReference type="Proteomes" id="UP000028981">
    <property type="component" value="Unassembled WGS sequence"/>
</dbReference>
<evidence type="ECO:0000313" key="10">
    <source>
        <dbReference type="Proteomes" id="UP000028981"/>
    </source>
</evidence>
<evidence type="ECO:0000256" key="7">
    <source>
        <dbReference type="RuleBase" id="RU363032"/>
    </source>
</evidence>
<evidence type="ECO:0000259" key="8">
    <source>
        <dbReference type="PROSITE" id="PS50928"/>
    </source>
</evidence>
<dbReference type="CDD" id="cd06261">
    <property type="entry name" value="TM_PBP2"/>
    <property type="match status" value="1"/>
</dbReference>
<dbReference type="GO" id="GO:0005886">
    <property type="term" value="C:plasma membrane"/>
    <property type="evidence" value="ECO:0007669"/>
    <property type="project" value="UniProtKB-SubCell"/>
</dbReference>
<reference evidence="9 10" key="1">
    <citation type="submission" date="2014-08" db="EMBL/GenBank/DDBJ databases">
        <authorList>
            <person name="Hassan Y.I."/>
            <person name="Lepp D."/>
            <person name="Zhou T."/>
        </authorList>
    </citation>
    <scope>NUCLEOTIDE SEQUENCE [LARGE SCALE GENOMIC DNA]</scope>
    <source>
        <strain evidence="9 10">IFO13584</strain>
    </source>
</reference>
<sequence length="326" mass="36130">MLAFIARRLMQSVIVMLVVAFIAFLVFRYVGDPLANLLSQDATMADYEEARERLGLNQPFYVQFYHFVVNALQGQFGVSYRLQQPVSQLILERLPATIELAVASSIIALVFGVFLGVYTALKQRAFSTGVIMTLSLIGVSLPTFLIGIGLIYVFAVELKWLPSFGRGEVIQIGWWRTGLLTQSGLRSLILPAITLSLFQLTLIMRLVRAEMMEVLRTDYIRFARARGLSSRAINFGHALKNTMVPVITITGLQLGSVIAFAIITETVFQWPGVGSLFVNSVAAVDVPVMAAYLVFVALVFVIINLIVDILYFIVDPRLRDGAKSGR</sequence>
<keyword evidence="5 7" id="KW-1133">Transmembrane helix</keyword>
<feature type="transmembrane region" description="Helical" evidence="7">
    <location>
        <begin position="12"/>
        <end position="30"/>
    </location>
</feature>
<keyword evidence="2 7" id="KW-0813">Transport</keyword>
<feature type="transmembrane region" description="Helical" evidence="7">
    <location>
        <begin position="290"/>
        <end position="314"/>
    </location>
</feature>
<keyword evidence="10" id="KW-1185">Reference proteome</keyword>
<dbReference type="GO" id="GO:0055085">
    <property type="term" value="P:transmembrane transport"/>
    <property type="evidence" value="ECO:0007669"/>
    <property type="project" value="InterPro"/>
</dbReference>
<feature type="domain" description="ABC transmembrane type-1" evidence="8">
    <location>
        <begin position="94"/>
        <end position="311"/>
    </location>
</feature>
<feature type="transmembrane region" description="Helical" evidence="7">
    <location>
        <begin position="246"/>
        <end position="270"/>
    </location>
</feature>
<evidence type="ECO:0000256" key="4">
    <source>
        <dbReference type="ARBA" id="ARBA00022692"/>
    </source>
</evidence>
<evidence type="ECO:0000256" key="6">
    <source>
        <dbReference type="ARBA" id="ARBA00023136"/>
    </source>
</evidence>
<comment type="subcellular location">
    <subcellularLocation>
        <location evidence="1 7">Cell membrane</location>
        <topology evidence="1 7">Multi-pass membrane protein</topology>
    </subcellularLocation>
</comment>